<feature type="domain" description="Retrotransposon gag" evidence="2">
    <location>
        <begin position="25"/>
        <end position="100"/>
    </location>
</feature>
<feature type="region of interest" description="Disordered" evidence="1">
    <location>
        <begin position="204"/>
        <end position="240"/>
    </location>
</feature>
<dbReference type="PANTHER" id="PTHR34482:SF36">
    <property type="entry name" value="RETROTRANSPOSON GAG DOMAIN-CONTAINING PROTEIN"/>
    <property type="match status" value="1"/>
</dbReference>
<protein>
    <recommendedName>
        <fullName evidence="2">Retrotransposon gag domain-containing protein</fullName>
    </recommendedName>
</protein>
<keyword evidence="3" id="KW-1185">Reference proteome</keyword>
<evidence type="ECO:0000259" key="2">
    <source>
        <dbReference type="Pfam" id="PF03732"/>
    </source>
</evidence>
<dbReference type="AlphaFoldDB" id="A0A1U8KTS7"/>
<name>A0A1U8KTS7_GOSHI</name>
<dbReference type="KEGG" id="ghi:107919111"/>
<evidence type="ECO:0000313" key="3">
    <source>
        <dbReference type="Proteomes" id="UP000818029"/>
    </source>
</evidence>
<dbReference type="InterPro" id="IPR005162">
    <property type="entry name" value="Retrotrans_gag_dom"/>
</dbReference>
<organism evidence="3 4">
    <name type="scientific">Gossypium hirsutum</name>
    <name type="common">Upland cotton</name>
    <name type="synonym">Gossypium mexicanum</name>
    <dbReference type="NCBI Taxonomy" id="3635"/>
    <lineage>
        <taxon>Eukaryota</taxon>
        <taxon>Viridiplantae</taxon>
        <taxon>Streptophyta</taxon>
        <taxon>Embryophyta</taxon>
        <taxon>Tracheophyta</taxon>
        <taxon>Spermatophyta</taxon>
        <taxon>Magnoliopsida</taxon>
        <taxon>eudicotyledons</taxon>
        <taxon>Gunneridae</taxon>
        <taxon>Pentapetalae</taxon>
        <taxon>rosids</taxon>
        <taxon>malvids</taxon>
        <taxon>Malvales</taxon>
        <taxon>Malvaceae</taxon>
        <taxon>Malvoideae</taxon>
        <taxon>Gossypium</taxon>
    </lineage>
</organism>
<dbReference type="PANTHER" id="PTHR34482">
    <property type="entry name" value="DNA DAMAGE-INDUCIBLE PROTEIN 1-LIKE"/>
    <property type="match status" value="1"/>
</dbReference>
<sequence>MEATEHIMDDLGFTAEQKFKGAIPLLRDEAYQWWLTVRDGTQPDSLTWDLFNTDFQSKYVRASYIDARRREFLNLTQGDRSVAEYEADFLRLSHYAQGMDFSVLVKKAKIAEEVKHAELQNRDRGKAQRDVEVLNVGVRPRKKTRSDGPVRVGSTVASAGVVICQLCSRRHPSECWRFTRACLRCGSSEHCVKDCPLRTNQMQAPATEAAQPPRVVQQPPRGRGHARGGNGMGRGQKAPG</sequence>
<dbReference type="Pfam" id="PF03732">
    <property type="entry name" value="Retrotrans_gag"/>
    <property type="match status" value="1"/>
</dbReference>
<reference evidence="3" key="1">
    <citation type="journal article" date="2020" name="Nat. Genet.">
        <title>Genomic diversifications of five Gossypium allopolyploid species and their impact on cotton improvement.</title>
        <authorList>
            <person name="Chen Z.J."/>
            <person name="Sreedasyam A."/>
            <person name="Ando A."/>
            <person name="Song Q."/>
            <person name="De Santiago L.M."/>
            <person name="Hulse-Kemp A.M."/>
            <person name="Ding M."/>
            <person name="Ye W."/>
            <person name="Kirkbride R.C."/>
            <person name="Jenkins J."/>
            <person name="Plott C."/>
            <person name="Lovell J."/>
            <person name="Lin Y.M."/>
            <person name="Vaughn R."/>
            <person name="Liu B."/>
            <person name="Simpson S."/>
            <person name="Scheffler B.E."/>
            <person name="Wen L."/>
            <person name="Saski C.A."/>
            <person name="Grover C.E."/>
            <person name="Hu G."/>
            <person name="Conover J.L."/>
            <person name="Carlson J.W."/>
            <person name="Shu S."/>
            <person name="Boston L.B."/>
            <person name="Williams M."/>
            <person name="Peterson D.G."/>
            <person name="McGee K."/>
            <person name="Jones D.C."/>
            <person name="Wendel J.F."/>
            <person name="Stelly D.M."/>
            <person name="Grimwood J."/>
            <person name="Schmutz J."/>
        </authorList>
    </citation>
    <scope>NUCLEOTIDE SEQUENCE [LARGE SCALE GENOMIC DNA]</scope>
    <source>
        <strain evidence="3">cv. TM-1</strain>
    </source>
</reference>
<proteinExistence type="predicted"/>
<feature type="compositionally biased region" description="Low complexity" evidence="1">
    <location>
        <begin position="211"/>
        <end position="221"/>
    </location>
</feature>
<accession>A0A1U8KTS7</accession>
<evidence type="ECO:0000313" key="4">
    <source>
        <dbReference type="RefSeq" id="XP_016704129.1"/>
    </source>
</evidence>
<reference evidence="4" key="2">
    <citation type="submission" date="2025-08" db="UniProtKB">
        <authorList>
            <consortium name="RefSeq"/>
        </authorList>
    </citation>
    <scope>IDENTIFICATION</scope>
</reference>
<evidence type="ECO:0000256" key="1">
    <source>
        <dbReference type="SAM" id="MobiDB-lite"/>
    </source>
</evidence>
<dbReference type="PaxDb" id="3635-A0A1U8KTS7"/>
<gene>
    <name evidence="4" type="primary">LOC107919111</name>
</gene>
<dbReference type="GeneID" id="107919111"/>
<dbReference type="RefSeq" id="XP_016704129.1">
    <property type="nucleotide sequence ID" value="XM_016848640.1"/>
</dbReference>
<dbReference type="Proteomes" id="UP000818029">
    <property type="component" value="Chromosome A08"/>
</dbReference>